<dbReference type="EMBL" id="CAGS01000383">
    <property type="protein sequence ID" value="CCF85080.1"/>
    <property type="molecule type" value="Genomic_DNA"/>
</dbReference>
<protein>
    <submittedName>
        <fullName evidence="3">F420-dependent oxidoreductase, G6PDH family</fullName>
    </submittedName>
</protein>
<dbReference type="PANTHER" id="PTHR43244:SF1">
    <property type="entry name" value="5,10-METHYLENETETRAHYDROMETHANOPTERIN REDUCTASE"/>
    <property type="match status" value="1"/>
</dbReference>
<reference evidence="3 4" key="1">
    <citation type="journal article" date="2012" name="ISME J.">
        <title>Nitrification expanded: discovery, physiology and genomics of a nitrite-oxidizing bacterium from the phylum Chloroflexi.</title>
        <authorList>
            <person name="Sorokin D.Y."/>
            <person name="Lucker S."/>
            <person name="Vejmelkova D."/>
            <person name="Kostrikina N.A."/>
            <person name="Kleerebezem R."/>
            <person name="Rijpstra W.I."/>
            <person name="Damste J.S."/>
            <person name="Le Paslier D."/>
            <person name="Muyzer G."/>
            <person name="Wagner M."/>
            <person name="van Loosdrecht M.C."/>
            <person name="Daims H."/>
        </authorList>
    </citation>
    <scope>NUCLEOTIDE SEQUENCE [LARGE SCALE GENOMIC DNA]</scope>
    <source>
        <strain evidence="4">none</strain>
    </source>
</reference>
<dbReference type="SUPFAM" id="SSF51679">
    <property type="entry name" value="Bacterial luciferase-like"/>
    <property type="match status" value="1"/>
</dbReference>
<dbReference type="PANTHER" id="PTHR43244">
    <property type="match status" value="1"/>
</dbReference>
<gene>
    <name evidence="3" type="ORF">NITHO_4430003</name>
</gene>
<keyword evidence="1" id="KW-0560">Oxidoreductase</keyword>
<dbReference type="Pfam" id="PF00296">
    <property type="entry name" value="Bac_luciferase"/>
    <property type="match status" value="1"/>
</dbReference>
<dbReference type="InterPro" id="IPR019945">
    <property type="entry name" value="F420_G6P_DH-rel"/>
</dbReference>
<evidence type="ECO:0000313" key="4">
    <source>
        <dbReference type="Proteomes" id="UP000004221"/>
    </source>
</evidence>
<feature type="domain" description="Luciferase-like" evidence="2">
    <location>
        <begin position="2"/>
        <end position="200"/>
    </location>
</feature>
<dbReference type="AlphaFoldDB" id="I4EK68"/>
<name>I4EK68_9BACT</name>
<evidence type="ECO:0000256" key="1">
    <source>
        <dbReference type="ARBA" id="ARBA00023002"/>
    </source>
</evidence>
<dbReference type="InterPro" id="IPR050564">
    <property type="entry name" value="F420-G6PD/mer"/>
</dbReference>
<proteinExistence type="predicted"/>
<organism evidence="3 4">
    <name type="scientific">Nitrolancea hollandica Lb</name>
    <dbReference type="NCBI Taxonomy" id="1129897"/>
    <lineage>
        <taxon>Bacteria</taxon>
        <taxon>Pseudomonadati</taxon>
        <taxon>Thermomicrobiota</taxon>
        <taxon>Thermomicrobia</taxon>
        <taxon>Sphaerobacterales</taxon>
        <taxon>Sphaerobacterineae</taxon>
        <taxon>Sphaerobacteraceae</taxon>
        <taxon>Nitrolancea</taxon>
    </lineage>
</organism>
<evidence type="ECO:0000313" key="3">
    <source>
        <dbReference type="EMBL" id="CCF85080.1"/>
    </source>
</evidence>
<dbReference type="Proteomes" id="UP000004221">
    <property type="component" value="Unassembled WGS sequence"/>
</dbReference>
<dbReference type="InterPro" id="IPR011251">
    <property type="entry name" value="Luciferase-like_dom"/>
</dbReference>
<dbReference type="GO" id="GO:0016705">
    <property type="term" value="F:oxidoreductase activity, acting on paired donors, with incorporation or reduction of molecular oxygen"/>
    <property type="evidence" value="ECO:0007669"/>
    <property type="project" value="InterPro"/>
</dbReference>
<evidence type="ECO:0000259" key="2">
    <source>
        <dbReference type="Pfam" id="PF00296"/>
    </source>
</evidence>
<dbReference type="InterPro" id="IPR036661">
    <property type="entry name" value="Luciferase-like_sf"/>
</dbReference>
<sequence length="231" mass="25828">MATLIPGRFFLGVGTGENLNEHILGKPWPEASIRRDMLAEGVDIIRQLWTGDWVSYYGSYFQVENARIYTLPDELPPIYFAANSIASVDLAGWLGDGLITTSPDAKLVDAFEQAGGGAKPRYGKLTICWAETDTEARRIAYEWWRQTALPGLGSILPLPRYYEDASQLVTEEEVAKKLLIGPGAEQQLAAIHRFIDTGFDHVFVHQVGPDQEGFFRFYEREVLPNLPHVSA</sequence>
<dbReference type="CDD" id="cd01097">
    <property type="entry name" value="Tetrahydromethanopterin_reductase"/>
    <property type="match status" value="1"/>
</dbReference>
<keyword evidence="4" id="KW-1185">Reference proteome</keyword>
<accession>I4EK68</accession>
<dbReference type="Gene3D" id="3.20.20.30">
    <property type="entry name" value="Luciferase-like domain"/>
    <property type="match status" value="1"/>
</dbReference>
<comment type="caution">
    <text evidence="3">The sequence shown here is derived from an EMBL/GenBank/DDBJ whole genome shotgun (WGS) entry which is preliminary data.</text>
</comment>
<dbReference type="NCBIfam" id="TIGR03557">
    <property type="entry name" value="F420_G6P_family"/>
    <property type="match status" value="1"/>
</dbReference>